<dbReference type="AlphaFoldDB" id="A0AAD4G8U2"/>
<protein>
    <submittedName>
        <fullName evidence="2">Uncharacterized protein</fullName>
    </submittedName>
</protein>
<gene>
    <name evidence="2" type="ORF">L210DRAFT_3651398</name>
</gene>
<feature type="compositionally biased region" description="Polar residues" evidence="1">
    <location>
        <begin position="68"/>
        <end position="78"/>
    </location>
</feature>
<organism evidence="2 3">
    <name type="scientific">Boletus edulis BED1</name>
    <dbReference type="NCBI Taxonomy" id="1328754"/>
    <lineage>
        <taxon>Eukaryota</taxon>
        <taxon>Fungi</taxon>
        <taxon>Dikarya</taxon>
        <taxon>Basidiomycota</taxon>
        <taxon>Agaricomycotina</taxon>
        <taxon>Agaricomycetes</taxon>
        <taxon>Agaricomycetidae</taxon>
        <taxon>Boletales</taxon>
        <taxon>Boletineae</taxon>
        <taxon>Boletaceae</taxon>
        <taxon>Boletoideae</taxon>
        <taxon>Boletus</taxon>
    </lineage>
</organism>
<proteinExistence type="predicted"/>
<comment type="caution">
    <text evidence="2">The sequence shown here is derived from an EMBL/GenBank/DDBJ whole genome shotgun (WGS) entry which is preliminary data.</text>
</comment>
<dbReference type="EMBL" id="WHUW01000054">
    <property type="protein sequence ID" value="KAF8431012.1"/>
    <property type="molecule type" value="Genomic_DNA"/>
</dbReference>
<keyword evidence="3" id="KW-1185">Reference proteome</keyword>
<sequence length="132" mass="14337">MSESPGIPTVKVSLPSGITLQSFSFIYDYELDTPGPIRIQLTVQPPLHRREQTDDINDMYAATPIPNLPNQKENTLFPGTSAPRVPFSTELLPYSSACQPDPVPLSGVMVNGSLLPARSTVANQGSRDLRNS</sequence>
<evidence type="ECO:0000313" key="3">
    <source>
        <dbReference type="Proteomes" id="UP001194468"/>
    </source>
</evidence>
<dbReference type="Proteomes" id="UP001194468">
    <property type="component" value="Unassembled WGS sequence"/>
</dbReference>
<reference evidence="2" key="2">
    <citation type="journal article" date="2020" name="Nat. Commun.">
        <title>Large-scale genome sequencing of mycorrhizal fungi provides insights into the early evolution of symbiotic traits.</title>
        <authorList>
            <person name="Miyauchi S."/>
            <person name="Kiss E."/>
            <person name="Kuo A."/>
            <person name="Drula E."/>
            <person name="Kohler A."/>
            <person name="Sanchez-Garcia M."/>
            <person name="Morin E."/>
            <person name="Andreopoulos B."/>
            <person name="Barry K.W."/>
            <person name="Bonito G."/>
            <person name="Buee M."/>
            <person name="Carver A."/>
            <person name="Chen C."/>
            <person name="Cichocki N."/>
            <person name="Clum A."/>
            <person name="Culley D."/>
            <person name="Crous P.W."/>
            <person name="Fauchery L."/>
            <person name="Girlanda M."/>
            <person name="Hayes R.D."/>
            <person name="Keri Z."/>
            <person name="LaButti K."/>
            <person name="Lipzen A."/>
            <person name="Lombard V."/>
            <person name="Magnuson J."/>
            <person name="Maillard F."/>
            <person name="Murat C."/>
            <person name="Nolan M."/>
            <person name="Ohm R.A."/>
            <person name="Pangilinan J."/>
            <person name="Pereira M.F."/>
            <person name="Perotto S."/>
            <person name="Peter M."/>
            <person name="Pfister S."/>
            <person name="Riley R."/>
            <person name="Sitrit Y."/>
            <person name="Stielow J.B."/>
            <person name="Szollosi G."/>
            <person name="Zifcakova L."/>
            <person name="Stursova M."/>
            <person name="Spatafora J.W."/>
            <person name="Tedersoo L."/>
            <person name="Vaario L.M."/>
            <person name="Yamada A."/>
            <person name="Yan M."/>
            <person name="Wang P."/>
            <person name="Xu J."/>
            <person name="Bruns T."/>
            <person name="Baldrian P."/>
            <person name="Vilgalys R."/>
            <person name="Dunand C."/>
            <person name="Henrissat B."/>
            <person name="Grigoriev I.V."/>
            <person name="Hibbett D."/>
            <person name="Nagy L.G."/>
            <person name="Martin F.M."/>
        </authorList>
    </citation>
    <scope>NUCLEOTIDE SEQUENCE</scope>
    <source>
        <strain evidence="2">BED1</strain>
    </source>
</reference>
<evidence type="ECO:0000313" key="2">
    <source>
        <dbReference type="EMBL" id="KAF8431012.1"/>
    </source>
</evidence>
<accession>A0AAD4G8U2</accession>
<name>A0AAD4G8U2_BOLED</name>
<reference evidence="2" key="1">
    <citation type="submission" date="2019-10" db="EMBL/GenBank/DDBJ databases">
        <authorList>
            <consortium name="DOE Joint Genome Institute"/>
            <person name="Kuo A."/>
            <person name="Miyauchi S."/>
            <person name="Kiss E."/>
            <person name="Drula E."/>
            <person name="Kohler A."/>
            <person name="Sanchez-Garcia M."/>
            <person name="Andreopoulos B."/>
            <person name="Barry K.W."/>
            <person name="Bonito G."/>
            <person name="Buee M."/>
            <person name="Carver A."/>
            <person name="Chen C."/>
            <person name="Cichocki N."/>
            <person name="Clum A."/>
            <person name="Culley D."/>
            <person name="Crous P.W."/>
            <person name="Fauchery L."/>
            <person name="Girlanda M."/>
            <person name="Hayes R."/>
            <person name="Keri Z."/>
            <person name="LaButti K."/>
            <person name="Lipzen A."/>
            <person name="Lombard V."/>
            <person name="Magnuson J."/>
            <person name="Maillard F."/>
            <person name="Morin E."/>
            <person name="Murat C."/>
            <person name="Nolan M."/>
            <person name="Ohm R."/>
            <person name="Pangilinan J."/>
            <person name="Pereira M."/>
            <person name="Perotto S."/>
            <person name="Peter M."/>
            <person name="Riley R."/>
            <person name="Sitrit Y."/>
            <person name="Stielow B."/>
            <person name="Szollosi G."/>
            <person name="Zifcakova L."/>
            <person name="Stursova M."/>
            <person name="Spatafora J.W."/>
            <person name="Tedersoo L."/>
            <person name="Vaario L.-M."/>
            <person name="Yamada A."/>
            <person name="Yan M."/>
            <person name="Wang P."/>
            <person name="Xu J."/>
            <person name="Bruns T."/>
            <person name="Baldrian P."/>
            <person name="Vilgalys R."/>
            <person name="Henrissat B."/>
            <person name="Grigoriev I.V."/>
            <person name="Hibbett D."/>
            <person name="Nagy L.G."/>
            <person name="Martin F.M."/>
        </authorList>
    </citation>
    <scope>NUCLEOTIDE SEQUENCE</scope>
    <source>
        <strain evidence="2">BED1</strain>
    </source>
</reference>
<evidence type="ECO:0000256" key="1">
    <source>
        <dbReference type="SAM" id="MobiDB-lite"/>
    </source>
</evidence>
<feature type="region of interest" description="Disordered" evidence="1">
    <location>
        <begin position="60"/>
        <end position="81"/>
    </location>
</feature>